<dbReference type="EMBL" id="MU006738">
    <property type="protein sequence ID" value="KAF2623301.1"/>
    <property type="molecule type" value="Genomic_DNA"/>
</dbReference>
<protein>
    <submittedName>
        <fullName evidence="1">Ankyrin</fullName>
    </submittedName>
</protein>
<gene>
    <name evidence="1" type="ORF">BU25DRAFT_350513</name>
</gene>
<keyword evidence="2" id="KW-1185">Reference proteome</keyword>
<reference evidence="1" key="1">
    <citation type="journal article" date="2020" name="Stud. Mycol.">
        <title>101 Dothideomycetes genomes: a test case for predicting lifestyles and emergence of pathogens.</title>
        <authorList>
            <person name="Haridas S."/>
            <person name="Albert R."/>
            <person name="Binder M."/>
            <person name="Bloem J."/>
            <person name="Labutti K."/>
            <person name="Salamov A."/>
            <person name="Andreopoulos B."/>
            <person name="Baker S."/>
            <person name="Barry K."/>
            <person name="Bills G."/>
            <person name="Bluhm B."/>
            <person name="Cannon C."/>
            <person name="Castanera R."/>
            <person name="Culley D."/>
            <person name="Daum C."/>
            <person name="Ezra D."/>
            <person name="Gonzalez J."/>
            <person name="Henrissat B."/>
            <person name="Kuo A."/>
            <person name="Liang C."/>
            <person name="Lipzen A."/>
            <person name="Lutzoni F."/>
            <person name="Magnuson J."/>
            <person name="Mondo S."/>
            <person name="Nolan M."/>
            <person name="Ohm R."/>
            <person name="Pangilinan J."/>
            <person name="Park H.-J."/>
            <person name="Ramirez L."/>
            <person name="Alfaro M."/>
            <person name="Sun H."/>
            <person name="Tritt A."/>
            <person name="Yoshinaga Y."/>
            <person name="Zwiers L.-H."/>
            <person name="Turgeon B."/>
            <person name="Goodwin S."/>
            <person name="Spatafora J."/>
            <person name="Crous P."/>
            <person name="Grigoriev I."/>
        </authorList>
    </citation>
    <scope>NUCLEOTIDE SEQUENCE</scope>
    <source>
        <strain evidence="1">CBS 525.71</strain>
    </source>
</reference>
<proteinExistence type="predicted"/>
<evidence type="ECO:0000313" key="1">
    <source>
        <dbReference type="EMBL" id="KAF2623301.1"/>
    </source>
</evidence>
<organism evidence="1 2">
    <name type="scientific">Macroventuria anomochaeta</name>
    <dbReference type="NCBI Taxonomy" id="301207"/>
    <lineage>
        <taxon>Eukaryota</taxon>
        <taxon>Fungi</taxon>
        <taxon>Dikarya</taxon>
        <taxon>Ascomycota</taxon>
        <taxon>Pezizomycotina</taxon>
        <taxon>Dothideomycetes</taxon>
        <taxon>Pleosporomycetidae</taxon>
        <taxon>Pleosporales</taxon>
        <taxon>Pleosporineae</taxon>
        <taxon>Didymellaceae</taxon>
        <taxon>Macroventuria</taxon>
    </lineage>
</organism>
<accession>A0ACB6RMP7</accession>
<name>A0ACB6RMP7_9PLEO</name>
<evidence type="ECO:0000313" key="2">
    <source>
        <dbReference type="Proteomes" id="UP000799754"/>
    </source>
</evidence>
<comment type="caution">
    <text evidence="1">The sequence shown here is derived from an EMBL/GenBank/DDBJ whole genome shotgun (WGS) entry which is preliminary data.</text>
</comment>
<dbReference type="Proteomes" id="UP000799754">
    <property type="component" value="Unassembled WGS sequence"/>
</dbReference>
<sequence length="575" mass="63610">MDIAQAFGDKHIPTIQIQTKNVTANIETFARSQVEKFRTGEHGKTLYISNNGLKEKIIQTLATKAEGMFLWVNLQLDSLCQASKAQKDQVVEAALEVLPQGLPDTYVRILERIEVQSPYMRDLALNCLILTVYARRPLSTRELQHAIAINSKCTVRQDLQIDSPQVILEACGNLLEEANGSIRPIHYTVQEFFTPTVQSMPQHTIRAQLLDSHSAHRQLGLACLEYIQLTAFNKPVQYSWNLFDRLHKNVLAGYACQSFDYHISNCDEPPHGVMIQLETLLRQESPYLAAILQIKVLQDGHGYGNIEERFNNMKFRVTPDTIVYSTSLYNIPIVRQKWVDQTPPKYALHLAVSAGLTSAVIRLLDGGYEVDEKDGSDNTSLYYACLNGDLDVVQVLIDKHAGANAQGGYYGNALQAASAGRHEQVVKMLLDNKADVNAQGGYYGNALQAASYRGHEQVVKMLLENKADVNAQGGEYGNALQAASEGGHEQVVKMLLDNKADVNAQAGYYSNALQAASAGGHEQIVKMLLDKNADVNAQGEYYSNALQAASAGGHEQVVKMLLDKNADELQQKDFV</sequence>